<dbReference type="InterPro" id="IPR015943">
    <property type="entry name" value="WD40/YVTN_repeat-like_dom_sf"/>
</dbReference>
<dbReference type="InterPro" id="IPR019775">
    <property type="entry name" value="WD40_repeat_CS"/>
</dbReference>
<evidence type="ECO:0000259" key="10">
    <source>
        <dbReference type="Pfam" id="PF12931"/>
    </source>
</evidence>
<feature type="compositionally biased region" description="Polar residues" evidence="9">
    <location>
        <begin position="1009"/>
        <end position="1023"/>
    </location>
</feature>
<evidence type="ECO:0000256" key="6">
    <source>
        <dbReference type="ARBA" id="ARBA00022824"/>
    </source>
</evidence>
<feature type="region of interest" description="Disordered" evidence="9">
    <location>
        <begin position="662"/>
        <end position="720"/>
    </location>
</feature>
<dbReference type="InterPro" id="IPR040251">
    <property type="entry name" value="SEC31-like"/>
</dbReference>
<feature type="compositionally biased region" description="Low complexity" evidence="9">
    <location>
        <begin position="94"/>
        <end position="127"/>
    </location>
</feature>
<evidence type="ECO:0000313" key="12">
    <source>
        <dbReference type="Proteomes" id="UP000243200"/>
    </source>
</evidence>
<organism evidence="11 12">
    <name type="scientific">Plasmodium ovale</name>
    <name type="common">malaria parasite P. ovale</name>
    <dbReference type="NCBI Taxonomy" id="36330"/>
    <lineage>
        <taxon>Eukaryota</taxon>
        <taxon>Sar</taxon>
        <taxon>Alveolata</taxon>
        <taxon>Apicomplexa</taxon>
        <taxon>Aconoidasida</taxon>
        <taxon>Haemosporida</taxon>
        <taxon>Plasmodiidae</taxon>
        <taxon>Plasmodium</taxon>
        <taxon>Plasmodium (Plasmodium)</taxon>
    </lineage>
</organism>
<keyword evidence="7" id="KW-0931">ER-Golgi transport</keyword>
<dbReference type="PANTHER" id="PTHR13923">
    <property type="entry name" value="SEC31-RELATED PROTEIN"/>
    <property type="match status" value="1"/>
</dbReference>
<evidence type="ECO:0000256" key="1">
    <source>
        <dbReference type="ARBA" id="ARBA00004240"/>
    </source>
</evidence>
<dbReference type="Gene3D" id="2.130.10.10">
    <property type="entry name" value="YVTN repeat-like/Quinoprotein amine dehydrogenase"/>
    <property type="match status" value="1"/>
</dbReference>
<feature type="compositionally biased region" description="Low complexity" evidence="9">
    <location>
        <begin position="999"/>
        <end position="1008"/>
    </location>
</feature>
<dbReference type="GO" id="GO:0070971">
    <property type="term" value="C:endoplasmic reticulum exit site"/>
    <property type="evidence" value="ECO:0007669"/>
    <property type="project" value="TreeGrafter"/>
</dbReference>
<keyword evidence="3" id="KW-0813">Transport</keyword>
<dbReference type="VEuPathDB" id="PlasmoDB:PocGH01_04016000"/>
<dbReference type="InterPro" id="IPR024298">
    <property type="entry name" value="Sec16_Sec23-bd"/>
</dbReference>
<dbReference type="GO" id="GO:0030127">
    <property type="term" value="C:COPII vesicle coat"/>
    <property type="evidence" value="ECO:0007669"/>
    <property type="project" value="TreeGrafter"/>
</dbReference>
<feature type="region of interest" description="Disordered" evidence="9">
    <location>
        <begin position="74"/>
        <end position="127"/>
    </location>
</feature>
<dbReference type="Pfam" id="PF12931">
    <property type="entry name" value="TPR_Sec16"/>
    <property type="match status" value="1"/>
</dbReference>
<evidence type="ECO:0000256" key="2">
    <source>
        <dbReference type="ARBA" id="ARBA00009358"/>
    </source>
</evidence>
<evidence type="ECO:0000256" key="3">
    <source>
        <dbReference type="ARBA" id="ARBA00022448"/>
    </source>
</evidence>
<dbReference type="PANTHER" id="PTHR13923:SF11">
    <property type="entry name" value="SECRETORY 31, ISOFORM D"/>
    <property type="match status" value="1"/>
</dbReference>
<feature type="compositionally biased region" description="Polar residues" evidence="9">
    <location>
        <begin position="1270"/>
        <end position="1287"/>
    </location>
</feature>
<evidence type="ECO:0000256" key="5">
    <source>
        <dbReference type="ARBA" id="ARBA00022737"/>
    </source>
</evidence>
<dbReference type="InterPro" id="IPR001680">
    <property type="entry name" value="WD40_rpt"/>
</dbReference>
<keyword evidence="8" id="KW-0653">Protein transport</keyword>
<comment type="similarity">
    <text evidence="2">Belongs to the WD repeat SEC31 family.</text>
</comment>
<keyword evidence="5" id="KW-0677">Repeat</keyword>
<accession>A0A1C3KNP7</accession>
<dbReference type="Gene3D" id="1.25.40.1030">
    <property type="match status" value="1"/>
</dbReference>
<reference evidence="11 12" key="1">
    <citation type="submission" date="2016-06" db="EMBL/GenBank/DDBJ databases">
        <authorList>
            <consortium name="Pathogen Informatics"/>
        </authorList>
    </citation>
    <scope>NUCLEOTIDE SEQUENCE [LARGE SCALE GENOMIC DNA]</scope>
    <source>
        <strain evidence="11">PowCR01</strain>
    </source>
</reference>
<feature type="region of interest" description="Disordered" evidence="9">
    <location>
        <begin position="1194"/>
        <end position="1226"/>
    </location>
</feature>
<dbReference type="GO" id="GO:0007029">
    <property type="term" value="P:endoplasmic reticulum organization"/>
    <property type="evidence" value="ECO:0007669"/>
    <property type="project" value="TreeGrafter"/>
</dbReference>
<dbReference type="Gene3D" id="1.20.940.10">
    <property type="entry name" value="Functional domain of the splicing factor Prp18"/>
    <property type="match status" value="1"/>
</dbReference>
<dbReference type="InterPro" id="IPR036322">
    <property type="entry name" value="WD40_repeat_dom_sf"/>
</dbReference>
<proteinExistence type="inferred from homology"/>
<feature type="compositionally biased region" description="Low complexity" evidence="9">
    <location>
        <begin position="1210"/>
        <end position="1226"/>
    </location>
</feature>
<dbReference type="PROSITE" id="PS00678">
    <property type="entry name" value="WD_REPEATS_1"/>
    <property type="match status" value="1"/>
</dbReference>
<evidence type="ECO:0000256" key="8">
    <source>
        <dbReference type="ARBA" id="ARBA00022927"/>
    </source>
</evidence>
<feature type="region of interest" description="Disordered" evidence="9">
    <location>
        <begin position="999"/>
        <end position="1067"/>
    </location>
</feature>
<dbReference type="SMART" id="SM00320">
    <property type="entry name" value="WD40"/>
    <property type="match status" value="4"/>
</dbReference>
<dbReference type="OrthoDB" id="542917at2759"/>
<dbReference type="GO" id="GO:0015031">
    <property type="term" value="P:protein transport"/>
    <property type="evidence" value="ECO:0007669"/>
    <property type="project" value="UniProtKB-KW"/>
</dbReference>
<dbReference type="VEuPathDB" id="PlasmoDB:POWCR01_040011900"/>
<evidence type="ECO:0000256" key="7">
    <source>
        <dbReference type="ARBA" id="ARBA00022892"/>
    </source>
</evidence>
<dbReference type="GO" id="GO:0005198">
    <property type="term" value="F:structural molecule activity"/>
    <property type="evidence" value="ECO:0007669"/>
    <property type="project" value="TreeGrafter"/>
</dbReference>
<feature type="compositionally biased region" description="Polar residues" evidence="9">
    <location>
        <begin position="75"/>
        <end position="84"/>
    </location>
</feature>
<dbReference type="Proteomes" id="UP000243200">
    <property type="component" value="Chromosome 4"/>
</dbReference>
<feature type="compositionally biased region" description="Polar residues" evidence="9">
    <location>
        <begin position="1252"/>
        <end position="1263"/>
    </location>
</feature>
<evidence type="ECO:0000256" key="9">
    <source>
        <dbReference type="SAM" id="MobiDB-lite"/>
    </source>
</evidence>
<feature type="domain" description="Sec16 Sec23-binding" evidence="10">
    <location>
        <begin position="751"/>
        <end position="942"/>
    </location>
</feature>
<sequence length="1506" mass="166769">MALKSINISGNFDWCPFEEHKNYIICFNAHNVLYSNSNKLNNYVYLLDINLNNDMRNLEIVSKMNFEEALKIEQNGENNHSSSENVKREKAKSGKAANGKAANGKAANGKAATGKAANGKVANEQAANEQATNEYVTNEYVTCLEWVNSNNFLENENDYGLKKGIIICGLTNGDIVLLNAQNMFNVETSYTDFILSKINIHESYINCLECNKHKKNLIATGGNDGQLFITDIENIYSPTSYYPYIDKNDLQKITSLNWNKKVSHILATSSNNGNTIIWDLKIKKSAVSFRDPHNRTKTSSLTWLSNQPTQILVSYDDDKNPCLQLWDLRNSNYPIKEIIGHSKGINNISFSDIDSNLLLSSGKDITKCWYINNNNFDIFNEVNNSANNIYSKWSPFIPDLFASSTNMDTIQVNSINNGNKMTTKYIPSFYKKDAGICFGFGGKICFFGNDTAVPSIATRSSVNSNPSTGDEGDPGVRGKNKFEVKCYVHPTEKELIAEADIFEKYIESGNYSEFCQSKISKSDDDHEKLTWKILQLLCTSQKADIVKHLGYNMDVILSKIMHSIGKQPGFIFKNVYGEKENAINYGNDTPLSNLYTTSDGVNYENGNITNNGYLDSKMNGITSNDGDVNLGNKLDISSNFNSSFDVDPEKFFRELGEKTENEQVKEGVSVKNGNEDTMKEEDRIAHGEGITEGEGGKKKKSSIIRSSSIGGGCDEGEVEGTMSRVTDERRTSFNSNIGNSCLWNSGVEAIIKECVLVGNIETAVELCLHQNRMADALLLSSFGGENLWHKTKNIYIAKQNDSFLRNVNYVLDDKLDVLVNTIDLSAWGEALSILCTYAISSPNFNSLCETLAKRLQNEKFDIRAASICYLCACNFAETVEIWSNMPSTKTSLLDVLQDLVEKMTVLKMVIKYDQYNQIMNQKINQYAELLANSGRLKAAMTFLCLIENDHTLESLILRDRIFNSATHILCGQVKQPISPFQLVHVKPFGLPNQGHPHQGLPHQGHPHQMYSQGCSPPTHQFKPSSPPLPGQSPMYGMKTASSSIVPPPHRAQQAPPSHMGYGQSSPPSPNKFNTQVIGGPPAHRSSFSAVNPASLGVAKPPPVPSISTPYIPPPNTIPSHTSPIGTSPPSYASVPNYSIYNANQNMKQEMDRQHASPSMYSTQSYTNVTSKALPNSSITPPVPLDQMIGQSNFSSAQNVAPPPLRNRNMSISSTSNLPQSSSTTTFQQDNNFFTKRECSEQQMYNPVHASSMPKNNFPGSNADSAGKTLFSPQSTGPPSSGINTTSPIAGALTVTPGMPVPWPIPTTTQQVMHEYFPIIVALSRVYVGIPKLCSPPPPLSLSLSLFFPPLPLSLSFFFFSAFLPLKQLNHSPLPSFHSVFTPHFRCASQLGSTTQSTANENKKIQTATKENNGVQMSRSNIENVKKTIGVFLHTYMTQEPVKKKAEDVSAKVYELYEKLDNGAFSEHINENIINLVNYINANDFKTTNKILVDLSRNLWDGTNKSW</sequence>
<comment type="subcellular location">
    <subcellularLocation>
        <location evidence="1">Endoplasmic reticulum</location>
    </subcellularLocation>
</comment>
<feature type="compositionally biased region" description="Basic and acidic residues" evidence="9">
    <location>
        <begin position="673"/>
        <end position="686"/>
    </location>
</feature>
<dbReference type="GO" id="GO:0090110">
    <property type="term" value="P:COPII-coated vesicle cargo loading"/>
    <property type="evidence" value="ECO:0007669"/>
    <property type="project" value="TreeGrafter"/>
</dbReference>
<evidence type="ECO:0000313" key="11">
    <source>
        <dbReference type="EMBL" id="SBT75652.1"/>
    </source>
</evidence>
<dbReference type="EMBL" id="LT594508">
    <property type="protein sequence ID" value="SBT75652.1"/>
    <property type="molecule type" value="Genomic_DNA"/>
</dbReference>
<gene>
    <name evidence="11" type="primary">SEC31</name>
    <name evidence="11" type="ORF">POWCR01_040011900</name>
</gene>
<keyword evidence="6" id="KW-0256">Endoplasmic reticulum</keyword>
<feature type="region of interest" description="Disordered" evidence="9">
    <location>
        <begin position="1247"/>
        <end position="1290"/>
    </location>
</feature>
<evidence type="ECO:0000256" key="4">
    <source>
        <dbReference type="ARBA" id="ARBA00022574"/>
    </source>
</evidence>
<dbReference type="FunFam" id="1.25.40.1030:FF:000010">
    <property type="entry name" value="Protein transport protein SEC31"/>
    <property type="match status" value="1"/>
</dbReference>
<name>A0A1C3KNP7_PLAOA</name>
<protein>
    <submittedName>
        <fullName evidence="11">Protein transport protein SEC31, putative</fullName>
    </submittedName>
</protein>
<keyword evidence="4" id="KW-0853">WD repeat</keyword>
<dbReference type="SUPFAM" id="SSF50978">
    <property type="entry name" value="WD40 repeat-like"/>
    <property type="match status" value="1"/>
</dbReference>